<dbReference type="RefSeq" id="WP_113892631.1">
    <property type="nucleotide sequence ID" value="NZ_QNRK01000042.1"/>
</dbReference>
<dbReference type="AlphaFoldDB" id="A0A366EN58"/>
<proteinExistence type="predicted"/>
<gene>
    <name evidence="2" type="ORF">DFR50_14276</name>
</gene>
<evidence type="ECO:0000256" key="1">
    <source>
        <dbReference type="SAM" id="MobiDB-lite"/>
    </source>
</evidence>
<dbReference type="OrthoDB" id="8252039at2"/>
<keyword evidence="3" id="KW-1185">Reference proteome</keyword>
<dbReference type="InterPro" id="IPR011681">
    <property type="entry name" value="GcrA"/>
</dbReference>
<name>A0A366EN58_9HYPH</name>
<protein>
    <submittedName>
        <fullName evidence="2">GcrA cell cycle regulator</fullName>
    </submittedName>
</protein>
<comment type="caution">
    <text evidence="2">The sequence shown here is derived from an EMBL/GenBank/DDBJ whole genome shotgun (WGS) entry which is preliminary data.</text>
</comment>
<sequence length="94" mass="9936">MAWSKENLLNLAIAGNKPDLDPHPAGSAGCPSPASRARGEGFATVGVTLMALEPHHCRWPVGLDRAPGEGHELFCAEAKEGRGPYCAHHRRAAS</sequence>
<dbReference type="Pfam" id="PF07750">
    <property type="entry name" value="GcrA"/>
    <property type="match status" value="1"/>
</dbReference>
<reference evidence="2 3" key="1">
    <citation type="submission" date="2018-06" db="EMBL/GenBank/DDBJ databases">
        <title>Genomic Encyclopedia of Type Strains, Phase IV (KMG-IV): sequencing the most valuable type-strain genomes for metagenomic binning, comparative biology and taxonomic classification.</title>
        <authorList>
            <person name="Goeker M."/>
        </authorList>
    </citation>
    <scope>NUCLEOTIDE SEQUENCE [LARGE SCALE GENOMIC DNA]</scope>
    <source>
        <strain evidence="2 3">DSM 24875</strain>
    </source>
</reference>
<dbReference type="EMBL" id="QNRK01000042">
    <property type="protein sequence ID" value="RBP03828.1"/>
    <property type="molecule type" value="Genomic_DNA"/>
</dbReference>
<accession>A0A366EN58</accession>
<feature type="region of interest" description="Disordered" evidence="1">
    <location>
        <begin position="14"/>
        <end position="37"/>
    </location>
</feature>
<dbReference type="Proteomes" id="UP000253529">
    <property type="component" value="Unassembled WGS sequence"/>
</dbReference>
<evidence type="ECO:0000313" key="3">
    <source>
        <dbReference type="Proteomes" id="UP000253529"/>
    </source>
</evidence>
<evidence type="ECO:0000313" key="2">
    <source>
        <dbReference type="EMBL" id="RBP03828.1"/>
    </source>
</evidence>
<organism evidence="2 3">
    <name type="scientific">Roseiarcus fermentans</name>
    <dbReference type="NCBI Taxonomy" id="1473586"/>
    <lineage>
        <taxon>Bacteria</taxon>
        <taxon>Pseudomonadati</taxon>
        <taxon>Pseudomonadota</taxon>
        <taxon>Alphaproteobacteria</taxon>
        <taxon>Hyphomicrobiales</taxon>
        <taxon>Roseiarcaceae</taxon>
        <taxon>Roseiarcus</taxon>
    </lineage>
</organism>